<sequence>MFRVFGLMVVLCMQPAAVAAQQFCQQIWGGALVAQDGEFLGYITSQYNLDSIFNQYGNYGSEYSLTSILNKYSPYGSAYSTLSAFYDHASEPPLLIINNNAVAIVTTNRLLQGAVNPYALFACKQ</sequence>
<reference evidence="3" key="1">
    <citation type="submission" date="2017-05" db="EMBL/GenBank/DDBJ databases">
        <authorList>
            <person name="Rodrigo-Torres L."/>
            <person name="Arahal R. D."/>
            <person name="Lucena T."/>
        </authorList>
    </citation>
    <scope>NUCLEOTIDE SEQUENCE [LARGE SCALE GENOMIC DNA]</scope>
    <source>
        <strain evidence="3">CECT 8868</strain>
    </source>
</reference>
<keyword evidence="1" id="KW-0732">Signal</keyword>
<feature type="signal peptide" evidence="1">
    <location>
        <begin position="1"/>
        <end position="19"/>
    </location>
</feature>
<organism evidence="2 3">
    <name type="scientific">Octadecabacter ascidiaceicola</name>
    <dbReference type="NCBI Taxonomy" id="1655543"/>
    <lineage>
        <taxon>Bacteria</taxon>
        <taxon>Pseudomonadati</taxon>
        <taxon>Pseudomonadota</taxon>
        <taxon>Alphaproteobacteria</taxon>
        <taxon>Rhodobacterales</taxon>
        <taxon>Roseobacteraceae</taxon>
        <taxon>Octadecabacter</taxon>
    </lineage>
</organism>
<gene>
    <name evidence="2" type="ORF">OCA8868_02906</name>
</gene>
<dbReference type="OrthoDB" id="583214at2"/>
<dbReference type="Proteomes" id="UP000203464">
    <property type="component" value="Unassembled WGS sequence"/>
</dbReference>
<dbReference type="AlphaFoldDB" id="A0A238KK84"/>
<accession>A0A238KK84</accession>
<protein>
    <submittedName>
        <fullName evidence="2">Uncharacterized protein</fullName>
    </submittedName>
</protein>
<dbReference type="RefSeq" id="WP_093997276.1">
    <property type="nucleotide sequence ID" value="NZ_FXYD01000005.1"/>
</dbReference>
<evidence type="ECO:0000313" key="3">
    <source>
        <dbReference type="Proteomes" id="UP000203464"/>
    </source>
</evidence>
<dbReference type="EMBL" id="FXYD01000005">
    <property type="protein sequence ID" value="SMX43235.1"/>
    <property type="molecule type" value="Genomic_DNA"/>
</dbReference>
<name>A0A238KK84_9RHOB</name>
<feature type="chain" id="PRO_5013167326" evidence="1">
    <location>
        <begin position="20"/>
        <end position="125"/>
    </location>
</feature>
<evidence type="ECO:0000256" key="1">
    <source>
        <dbReference type="SAM" id="SignalP"/>
    </source>
</evidence>
<evidence type="ECO:0000313" key="2">
    <source>
        <dbReference type="EMBL" id="SMX43235.1"/>
    </source>
</evidence>
<keyword evidence="3" id="KW-1185">Reference proteome</keyword>
<proteinExistence type="predicted"/>